<dbReference type="GeneID" id="123108262"/>
<dbReference type="Gramene" id="TraesWEE_scaffold_137960_01G000100.1">
    <property type="protein sequence ID" value="TraesWEE_scaffold_137960_01G000100.1"/>
    <property type="gene ID" value="TraesWEE_scaffold_137960_01G000100"/>
</dbReference>
<evidence type="ECO:0000256" key="2">
    <source>
        <dbReference type="SAM" id="Phobius"/>
    </source>
</evidence>
<dbReference type="Gramene" id="TraesCLE_scaffold_073515_01G000100.1">
    <property type="protein sequence ID" value="TraesCLE_scaffold_073515_01G000100.1"/>
    <property type="gene ID" value="TraesCLE_scaffold_073515_01G000100"/>
</dbReference>
<dbReference type="PROSITE" id="PS51257">
    <property type="entry name" value="PROKAR_LIPOPROTEIN"/>
    <property type="match status" value="1"/>
</dbReference>
<dbReference type="KEGG" id="taes:123108262"/>
<dbReference type="Proteomes" id="UP000019116">
    <property type="component" value="Chromosome 5A"/>
</dbReference>
<dbReference type="Gramene" id="TraesJUL5A03G02781860.1">
    <property type="protein sequence ID" value="TraesJUL5A03G02781860.1"/>
    <property type="gene ID" value="TraesJUL5A03G02781860"/>
</dbReference>
<dbReference type="Gramene" id="TraesLAC5A03G02717210.1">
    <property type="protein sequence ID" value="TraesLAC5A03G02717210.1"/>
    <property type="gene ID" value="TraesLAC5A03G02717210"/>
</dbReference>
<accession>A0A3B6KSM9</accession>
<dbReference type="Gramene" id="TraesSYM5A03G02792560.1">
    <property type="protein sequence ID" value="TraesSYM5A03G02792560.1"/>
    <property type="gene ID" value="TraesSYM5A03G02792560"/>
</dbReference>
<dbReference type="OrthoDB" id="10310674at2759"/>
<feature type="transmembrane region" description="Helical" evidence="2">
    <location>
        <begin position="156"/>
        <end position="179"/>
    </location>
</feature>
<evidence type="ECO:0000256" key="1">
    <source>
        <dbReference type="SAM" id="MobiDB-lite"/>
    </source>
</evidence>
<feature type="region of interest" description="Disordered" evidence="1">
    <location>
        <begin position="188"/>
        <end position="213"/>
    </location>
</feature>
<dbReference type="Gramene" id="TraesROB_scaffold_101443_01G000100.1">
    <property type="protein sequence ID" value="TraesROB_scaffold_101443_01G000100.1"/>
    <property type="gene ID" value="TraesROB_scaffold_101443_01G000100"/>
</dbReference>
<protein>
    <submittedName>
        <fullName evidence="3">Uncharacterized protein</fullName>
    </submittedName>
</protein>
<dbReference type="Gramene" id="TraesCS5A02G488400.1">
    <property type="protein sequence ID" value="TraesCS5A02G488400.1"/>
    <property type="gene ID" value="TraesCS5A02G488400"/>
</dbReference>
<gene>
    <name evidence="3" type="primary">LOC123108262</name>
</gene>
<keyword evidence="4" id="KW-1185">Reference proteome</keyword>
<proteinExistence type="predicted"/>
<dbReference type="AlphaFoldDB" id="A0A3B6KSM9"/>
<organism evidence="3">
    <name type="scientific">Triticum aestivum</name>
    <name type="common">Wheat</name>
    <dbReference type="NCBI Taxonomy" id="4565"/>
    <lineage>
        <taxon>Eukaryota</taxon>
        <taxon>Viridiplantae</taxon>
        <taxon>Streptophyta</taxon>
        <taxon>Embryophyta</taxon>
        <taxon>Tracheophyta</taxon>
        <taxon>Spermatophyta</taxon>
        <taxon>Magnoliopsida</taxon>
        <taxon>Liliopsida</taxon>
        <taxon>Poales</taxon>
        <taxon>Poaceae</taxon>
        <taxon>BOP clade</taxon>
        <taxon>Pooideae</taxon>
        <taxon>Triticodae</taxon>
        <taxon>Triticeae</taxon>
        <taxon>Triticinae</taxon>
        <taxon>Triticum</taxon>
    </lineage>
</organism>
<name>A0A3B6KSM9_WHEAT</name>
<dbReference type="Gramene" id="TraesNOR5A03G02786980.1">
    <property type="protein sequence ID" value="TraesNOR5A03G02786980.1"/>
    <property type="gene ID" value="TraesNOR5A03G02786980"/>
</dbReference>
<dbReference type="Gramene" id="TraesRN5A0101163000.1">
    <property type="protein sequence ID" value="TraesRN5A0101163000.1"/>
    <property type="gene ID" value="TraesRN5A0101163000"/>
</dbReference>
<dbReference type="Gramene" id="TraesSTA5A03G02753800.2">
    <property type="protein sequence ID" value="TraesSTA5A03G02753800.2"/>
    <property type="gene ID" value="TraesSTA5A03G02753800"/>
</dbReference>
<evidence type="ECO:0000313" key="3">
    <source>
        <dbReference type="EnsemblPlants" id="TraesCS5A02G488400.1"/>
    </source>
</evidence>
<dbReference type="EnsemblPlants" id="TraesCS5A02G488400.1">
    <property type="protein sequence ID" value="TraesCS5A02G488400.1"/>
    <property type="gene ID" value="TraesCS5A02G488400"/>
</dbReference>
<feature type="transmembrane region" description="Helical" evidence="2">
    <location>
        <begin position="39"/>
        <end position="59"/>
    </location>
</feature>
<sequence>MKSVGGGTRSEPFMASLLGYACWLFFSLMENGWKANESVWLNGSGTVVYIVYLLMFLWYMDAANRWITVEWWVPGAVLYLCAAAIFGVLAGWTWVFKVMCTLAGLASASASLVLTVFVLERKVEFLPDCVSTTVSLLHYCVWIARDAIDPRDYFDMVQNVCGFGCCLAFLTLPFLPFFWTGDGTRAKPTLADEDDPNRPLISLPGEPPAPLHQPLTAVNPHADELVNLPATNVFQEPRRAGSAPSTPKNQVDDTRRVVSAPSTPN</sequence>
<dbReference type="Gramene" id="TraesCS5A03G1145200.1">
    <property type="protein sequence ID" value="TraesCS5A03G1145200.1.CDS"/>
    <property type="gene ID" value="TraesCS5A03G1145200"/>
</dbReference>
<feature type="transmembrane region" description="Helical" evidence="2">
    <location>
        <begin position="71"/>
        <end position="90"/>
    </location>
</feature>
<feature type="transmembrane region" description="Helical" evidence="2">
    <location>
        <begin position="96"/>
        <end position="118"/>
    </location>
</feature>
<keyword evidence="2" id="KW-0472">Membrane</keyword>
<feature type="region of interest" description="Disordered" evidence="1">
    <location>
        <begin position="235"/>
        <end position="265"/>
    </location>
</feature>
<dbReference type="Gramene" id="TraesMAC5A03G02761540.1">
    <property type="protein sequence ID" value="TraesMAC5A03G02761540.1"/>
    <property type="gene ID" value="TraesMAC5A03G02761540"/>
</dbReference>
<dbReference type="Gramene" id="TraesCAD_scaffold_059981_01G000100.1">
    <property type="protein sequence ID" value="TraesCAD_scaffold_059981_01G000100.1"/>
    <property type="gene ID" value="TraesCAD_scaffold_059981_01G000100"/>
</dbReference>
<keyword evidence="2" id="KW-0812">Transmembrane</keyword>
<reference evidence="3" key="2">
    <citation type="submission" date="2018-10" db="UniProtKB">
        <authorList>
            <consortium name="EnsemblPlants"/>
        </authorList>
    </citation>
    <scope>IDENTIFICATION</scope>
</reference>
<feature type="transmembrane region" description="Helical" evidence="2">
    <location>
        <begin position="12"/>
        <end position="33"/>
    </location>
</feature>
<evidence type="ECO:0000313" key="4">
    <source>
        <dbReference type="Proteomes" id="UP000019116"/>
    </source>
</evidence>
<dbReference type="RefSeq" id="XP_044386021.1">
    <property type="nucleotide sequence ID" value="XM_044530086.1"/>
</dbReference>
<dbReference type="Gramene" id="TraesARI5A03G02805130.1">
    <property type="protein sequence ID" value="TraesARI5A03G02805130.1"/>
    <property type="gene ID" value="TraesARI5A03G02805130"/>
</dbReference>
<dbReference type="Gramene" id="TraesSTA5A03G02753800.1">
    <property type="protein sequence ID" value="TraesSTA5A03G02753800.1"/>
    <property type="gene ID" value="TraesSTA5A03G02753800"/>
</dbReference>
<keyword evidence="2" id="KW-1133">Transmembrane helix</keyword>
<dbReference type="Gramene" id="TraesLDM5A03G02765900.1">
    <property type="protein sequence ID" value="TraesLDM5A03G02765900.1"/>
    <property type="gene ID" value="TraesLDM5A03G02765900"/>
</dbReference>
<reference evidence="3" key="1">
    <citation type="submission" date="2018-08" db="EMBL/GenBank/DDBJ databases">
        <authorList>
            <person name="Rossello M."/>
        </authorList>
    </citation>
    <scope>NUCLEOTIDE SEQUENCE [LARGE SCALE GENOMIC DNA]</scope>
    <source>
        <strain evidence="3">cv. Chinese Spring</strain>
    </source>
</reference>
<dbReference type="OMA" id="TRSEPFM"/>
<dbReference type="Gramene" id="TraesJAG5A03G02764460.1">
    <property type="protein sequence ID" value="TraesJAG5A03G02764460.1"/>
    <property type="gene ID" value="TraesJAG5A03G02764460"/>
</dbReference>